<evidence type="ECO:0000313" key="2">
    <source>
        <dbReference type="Proteomes" id="UP000245626"/>
    </source>
</evidence>
<proteinExistence type="predicted"/>
<accession>A0ACD0NKT1</accession>
<feature type="non-terminal residue" evidence="1">
    <location>
        <position position="1"/>
    </location>
</feature>
<gene>
    <name evidence="1" type="ORF">IE53DRAFT_372407</name>
</gene>
<dbReference type="Proteomes" id="UP000245626">
    <property type="component" value="Unassembled WGS sequence"/>
</dbReference>
<name>A0ACD0NKT1_9BASI</name>
<organism evidence="1 2">
    <name type="scientific">Violaceomyces palustris</name>
    <dbReference type="NCBI Taxonomy" id="1673888"/>
    <lineage>
        <taxon>Eukaryota</taxon>
        <taxon>Fungi</taxon>
        <taxon>Dikarya</taxon>
        <taxon>Basidiomycota</taxon>
        <taxon>Ustilaginomycotina</taxon>
        <taxon>Ustilaginomycetes</taxon>
        <taxon>Violaceomycetales</taxon>
        <taxon>Violaceomycetaceae</taxon>
        <taxon>Violaceomyces</taxon>
    </lineage>
</organism>
<dbReference type="EMBL" id="KZ821047">
    <property type="protein sequence ID" value="PWN46461.1"/>
    <property type="molecule type" value="Genomic_DNA"/>
</dbReference>
<sequence>NGEAYHPWKSYGVSKSANILFSQYLHSRLKSSGIFSFALQPGVIQTNIGATVKDEGPTSLAAAYQVTKDAGPVPESEQGEAYKMEEDVKTLEEGCSTTLYAALSTDLDQSSPIFYRNCRPFGLMKRAQSQAKAESLWKLSEELVGEKFEL</sequence>
<protein>
    <submittedName>
        <fullName evidence="1">Uncharacterized protein</fullName>
    </submittedName>
</protein>
<keyword evidence="2" id="KW-1185">Reference proteome</keyword>
<evidence type="ECO:0000313" key="1">
    <source>
        <dbReference type="EMBL" id="PWN46461.1"/>
    </source>
</evidence>
<reference evidence="1 2" key="1">
    <citation type="journal article" date="2018" name="Mol. Biol. Evol.">
        <title>Broad Genomic Sampling Reveals a Smut Pathogenic Ancestry of the Fungal Clade Ustilaginomycotina.</title>
        <authorList>
            <person name="Kijpornyongpan T."/>
            <person name="Mondo S.J."/>
            <person name="Barry K."/>
            <person name="Sandor L."/>
            <person name="Lee J."/>
            <person name="Lipzen A."/>
            <person name="Pangilinan J."/>
            <person name="LaButti K."/>
            <person name="Hainaut M."/>
            <person name="Henrissat B."/>
            <person name="Grigoriev I.V."/>
            <person name="Spatafora J.W."/>
            <person name="Aime M.C."/>
        </authorList>
    </citation>
    <scope>NUCLEOTIDE SEQUENCE [LARGE SCALE GENOMIC DNA]</scope>
    <source>
        <strain evidence="1 2">SA 807</strain>
    </source>
</reference>